<evidence type="ECO:0000313" key="1">
    <source>
        <dbReference type="EMBL" id="MBB6102305.1"/>
    </source>
</evidence>
<gene>
    <name evidence="1" type="ORF">F4827_002154</name>
</gene>
<dbReference type="RefSeq" id="WP_183723899.1">
    <property type="nucleotide sequence ID" value="NZ_JACHBW010000005.1"/>
</dbReference>
<protein>
    <recommendedName>
        <fullName evidence="3">DUF3563 domain-containing protein</fullName>
    </recommendedName>
</protein>
<sequence>MPDFLFFMRIFSWIARHEQRQNVGYLSGAADLAELERRMRVLERRG</sequence>
<name>A0A7W9TXT1_9BURK</name>
<dbReference type="InterPro" id="IPR021946">
    <property type="entry name" value="DUF3563"/>
</dbReference>
<dbReference type="Proteomes" id="UP000571554">
    <property type="component" value="Unassembled WGS sequence"/>
</dbReference>
<dbReference type="EMBL" id="JACHBW010000005">
    <property type="protein sequence ID" value="MBB6102305.1"/>
    <property type="molecule type" value="Genomic_DNA"/>
</dbReference>
<organism evidence="1 2">
    <name type="scientific">Paraburkholderia bannensis</name>
    <dbReference type="NCBI Taxonomy" id="765414"/>
    <lineage>
        <taxon>Bacteria</taxon>
        <taxon>Pseudomonadati</taxon>
        <taxon>Pseudomonadota</taxon>
        <taxon>Betaproteobacteria</taxon>
        <taxon>Burkholderiales</taxon>
        <taxon>Burkholderiaceae</taxon>
        <taxon>Paraburkholderia</taxon>
    </lineage>
</organism>
<evidence type="ECO:0008006" key="3">
    <source>
        <dbReference type="Google" id="ProtNLM"/>
    </source>
</evidence>
<keyword evidence="2" id="KW-1185">Reference proteome</keyword>
<proteinExistence type="predicted"/>
<dbReference type="Pfam" id="PF12086">
    <property type="entry name" value="DUF3563"/>
    <property type="match status" value="1"/>
</dbReference>
<dbReference type="AlphaFoldDB" id="A0A7W9TXT1"/>
<evidence type="ECO:0000313" key="2">
    <source>
        <dbReference type="Proteomes" id="UP000571554"/>
    </source>
</evidence>
<comment type="caution">
    <text evidence="1">The sequence shown here is derived from an EMBL/GenBank/DDBJ whole genome shotgun (WGS) entry which is preliminary data.</text>
</comment>
<reference evidence="1 2" key="1">
    <citation type="submission" date="2020-08" db="EMBL/GenBank/DDBJ databases">
        <title>Above-ground endophytic microbial communities from plants in different locations in the United States.</title>
        <authorList>
            <person name="Frank C."/>
        </authorList>
    </citation>
    <scope>NUCLEOTIDE SEQUENCE [LARGE SCALE GENOMIC DNA]</scope>
    <source>
        <strain evidence="1 2">WP4_2_2</strain>
    </source>
</reference>
<accession>A0A7W9TXT1</accession>